<gene>
    <name evidence="1" type="ORF">APG10_01412</name>
</gene>
<reference evidence="1 2" key="1">
    <citation type="journal article" date="2016" name="ISME J.">
        <title>Chasing the elusive Euryarchaeota class WSA2: genomes reveal a uniquely fastidious methyl-reducing methanogen.</title>
        <authorList>
            <person name="Nobu M.K."/>
            <person name="Narihiro T."/>
            <person name="Kuroda K."/>
            <person name="Mei R."/>
            <person name="Liu W.T."/>
        </authorList>
    </citation>
    <scope>NUCLEOTIDE SEQUENCE [LARGE SCALE GENOMIC DNA]</scope>
    <source>
        <strain evidence="1">B03fssc0709_Meth_Bin005</strain>
    </source>
</reference>
<dbReference type="AlphaFoldDB" id="A0A150IIN6"/>
<dbReference type="EMBL" id="LNGE01000041">
    <property type="protein sequence ID" value="KYC44829.1"/>
    <property type="molecule type" value="Genomic_DNA"/>
</dbReference>
<dbReference type="Proteomes" id="UP000092401">
    <property type="component" value="Unassembled WGS sequence"/>
</dbReference>
<organism evidence="1 2">
    <name type="scientific">Candidatus Methanofastidiosum methylothiophilum</name>
    <dbReference type="NCBI Taxonomy" id="1705564"/>
    <lineage>
        <taxon>Archaea</taxon>
        <taxon>Methanobacteriati</taxon>
        <taxon>Methanobacteriota</taxon>
        <taxon>Stenosarchaea group</taxon>
        <taxon>Candidatus Methanofastidiosia</taxon>
        <taxon>Candidatus Methanofastidiosales</taxon>
        <taxon>Candidatus Methanofastidiosaceae</taxon>
        <taxon>Candidatus Methanofastidiosum</taxon>
    </lineage>
</organism>
<sequence length="115" mass="12938">MNLGALIVDSGKEGVPISAEDFEYLQVIGQLISAIVGRKALIQQLMQSCRRQEAILMEAAHNFRNSIVIIGGFSRRIAKLTENTEIAKIALELQEEVRDLEKHFAEFEKNINLEI</sequence>
<protein>
    <recommendedName>
        <fullName evidence="3">Signal transduction histidine kinase dimerisation/phosphoacceptor domain-containing protein</fullName>
    </recommendedName>
</protein>
<evidence type="ECO:0008006" key="3">
    <source>
        <dbReference type="Google" id="ProtNLM"/>
    </source>
</evidence>
<evidence type="ECO:0000313" key="1">
    <source>
        <dbReference type="EMBL" id="KYC44829.1"/>
    </source>
</evidence>
<evidence type="ECO:0000313" key="2">
    <source>
        <dbReference type="Proteomes" id="UP000092401"/>
    </source>
</evidence>
<accession>A0A150IIN6</accession>
<name>A0A150IIN6_9EURY</name>
<comment type="caution">
    <text evidence="1">The sequence shown here is derived from an EMBL/GenBank/DDBJ whole genome shotgun (WGS) entry which is preliminary data.</text>
</comment>
<proteinExistence type="predicted"/>